<dbReference type="AlphaFoldDB" id="A0AAV4BQX6"/>
<name>A0AAV4BQX6_9GAST</name>
<gene>
    <name evidence="1" type="ORF">PoB_004938600</name>
</gene>
<evidence type="ECO:0000313" key="2">
    <source>
        <dbReference type="Proteomes" id="UP000735302"/>
    </source>
</evidence>
<organism evidence="1 2">
    <name type="scientific">Plakobranchus ocellatus</name>
    <dbReference type="NCBI Taxonomy" id="259542"/>
    <lineage>
        <taxon>Eukaryota</taxon>
        <taxon>Metazoa</taxon>
        <taxon>Spiralia</taxon>
        <taxon>Lophotrochozoa</taxon>
        <taxon>Mollusca</taxon>
        <taxon>Gastropoda</taxon>
        <taxon>Heterobranchia</taxon>
        <taxon>Euthyneura</taxon>
        <taxon>Panpulmonata</taxon>
        <taxon>Sacoglossa</taxon>
        <taxon>Placobranchoidea</taxon>
        <taxon>Plakobranchidae</taxon>
        <taxon>Plakobranchus</taxon>
    </lineage>
</organism>
<evidence type="ECO:0000313" key="1">
    <source>
        <dbReference type="EMBL" id="GFO22881.1"/>
    </source>
</evidence>
<dbReference type="Proteomes" id="UP000735302">
    <property type="component" value="Unassembled WGS sequence"/>
</dbReference>
<comment type="caution">
    <text evidence="1">The sequence shown here is derived from an EMBL/GenBank/DDBJ whole genome shotgun (WGS) entry which is preliminary data.</text>
</comment>
<proteinExistence type="predicted"/>
<reference evidence="1 2" key="1">
    <citation type="journal article" date="2021" name="Elife">
        <title>Chloroplast acquisition without the gene transfer in kleptoplastic sea slugs, Plakobranchus ocellatus.</title>
        <authorList>
            <person name="Maeda T."/>
            <person name="Takahashi S."/>
            <person name="Yoshida T."/>
            <person name="Shimamura S."/>
            <person name="Takaki Y."/>
            <person name="Nagai Y."/>
            <person name="Toyoda A."/>
            <person name="Suzuki Y."/>
            <person name="Arimoto A."/>
            <person name="Ishii H."/>
            <person name="Satoh N."/>
            <person name="Nishiyama T."/>
            <person name="Hasebe M."/>
            <person name="Maruyama T."/>
            <person name="Minagawa J."/>
            <person name="Obokata J."/>
            <person name="Shigenobu S."/>
        </authorList>
    </citation>
    <scope>NUCLEOTIDE SEQUENCE [LARGE SCALE GENOMIC DNA]</scope>
</reference>
<dbReference type="EMBL" id="BLXT01005456">
    <property type="protein sequence ID" value="GFO22881.1"/>
    <property type="molecule type" value="Genomic_DNA"/>
</dbReference>
<accession>A0AAV4BQX6</accession>
<sequence length="104" mass="12059">MHRKENTLSTNPRLDRRLTLKLGLKLISVPGVVMSTHQDHAQHMEKHAVHVENKIISRASAKPKQEKGRLIKNSLTRSLNKKYTTYMKMMTVKLKVIWMINTSL</sequence>
<keyword evidence="2" id="KW-1185">Reference proteome</keyword>
<protein>
    <submittedName>
        <fullName evidence="1">Uncharacterized protein</fullName>
    </submittedName>
</protein>